<evidence type="ECO:0000256" key="1">
    <source>
        <dbReference type="SAM" id="MobiDB-lite"/>
    </source>
</evidence>
<name>A0A0B2VQ59_TOXCA</name>
<accession>A0A0B2VQ59</accession>
<feature type="region of interest" description="Disordered" evidence="1">
    <location>
        <begin position="50"/>
        <end position="100"/>
    </location>
</feature>
<dbReference type="Proteomes" id="UP000031036">
    <property type="component" value="Unassembled WGS sequence"/>
</dbReference>
<comment type="caution">
    <text evidence="2">The sequence shown here is derived from an EMBL/GenBank/DDBJ whole genome shotgun (WGS) entry which is preliminary data.</text>
</comment>
<protein>
    <submittedName>
        <fullName evidence="2">Uncharacterized protein</fullName>
    </submittedName>
</protein>
<evidence type="ECO:0000313" key="2">
    <source>
        <dbReference type="EMBL" id="KHN85661.1"/>
    </source>
</evidence>
<organism evidence="2 3">
    <name type="scientific">Toxocara canis</name>
    <name type="common">Canine roundworm</name>
    <dbReference type="NCBI Taxonomy" id="6265"/>
    <lineage>
        <taxon>Eukaryota</taxon>
        <taxon>Metazoa</taxon>
        <taxon>Ecdysozoa</taxon>
        <taxon>Nematoda</taxon>
        <taxon>Chromadorea</taxon>
        <taxon>Rhabditida</taxon>
        <taxon>Spirurina</taxon>
        <taxon>Ascaridomorpha</taxon>
        <taxon>Ascaridoidea</taxon>
        <taxon>Toxocaridae</taxon>
        <taxon>Toxocara</taxon>
    </lineage>
</organism>
<evidence type="ECO:0000313" key="3">
    <source>
        <dbReference type="Proteomes" id="UP000031036"/>
    </source>
</evidence>
<sequence>MEERGSSSKVLLALTCKHYPRKVRDTAMAAKNVLVEIFSEETSMRSFNSEAKVLSGTTPGQITATFKPETEAGSSDETDLKPKPKVGLGPQSKSGNREGRAEAGAMLSFLELMAETSSFDAETDLKPKPKVGLGPQSKSGNREGRAEAGAMLSFLELMAETSSFDAGEPNQFARALVSDLQVLNLASYISLKPTIAQLFWCQLSVCFVH</sequence>
<dbReference type="AlphaFoldDB" id="A0A0B2VQ59"/>
<dbReference type="EMBL" id="JPKZ01000751">
    <property type="protein sequence ID" value="KHN85661.1"/>
    <property type="molecule type" value="Genomic_DNA"/>
</dbReference>
<gene>
    <name evidence="2" type="ORF">Tcan_14570</name>
</gene>
<keyword evidence="3" id="KW-1185">Reference proteome</keyword>
<feature type="region of interest" description="Disordered" evidence="1">
    <location>
        <begin position="121"/>
        <end position="144"/>
    </location>
</feature>
<reference evidence="2 3" key="1">
    <citation type="submission" date="2014-11" db="EMBL/GenBank/DDBJ databases">
        <title>Genetic blueprint of the zoonotic pathogen Toxocara canis.</title>
        <authorList>
            <person name="Zhu X.-Q."/>
            <person name="Korhonen P.K."/>
            <person name="Cai H."/>
            <person name="Young N.D."/>
            <person name="Nejsum P."/>
            <person name="von Samson-Himmelstjerna G."/>
            <person name="Boag P.R."/>
            <person name="Tan P."/>
            <person name="Li Q."/>
            <person name="Min J."/>
            <person name="Yang Y."/>
            <person name="Wang X."/>
            <person name="Fang X."/>
            <person name="Hall R.S."/>
            <person name="Hofmann A."/>
            <person name="Sternberg P.W."/>
            <person name="Jex A.R."/>
            <person name="Gasser R.B."/>
        </authorList>
    </citation>
    <scope>NUCLEOTIDE SEQUENCE [LARGE SCALE GENOMIC DNA]</scope>
    <source>
        <strain evidence="2">PN_DK_2014</strain>
    </source>
</reference>
<feature type="compositionally biased region" description="Polar residues" evidence="1">
    <location>
        <begin position="50"/>
        <end position="64"/>
    </location>
</feature>
<proteinExistence type="predicted"/>